<feature type="transmembrane region" description="Helical" evidence="5">
    <location>
        <begin position="256"/>
        <end position="282"/>
    </location>
</feature>
<feature type="transmembrane region" description="Helical" evidence="5">
    <location>
        <begin position="21"/>
        <end position="41"/>
    </location>
</feature>
<dbReference type="GO" id="GO:0000064">
    <property type="term" value="F:L-ornithine transmembrane transporter activity"/>
    <property type="evidence" value="ECO:0007669"/>
    <property type="project" value="TreeGrafter"/>
</dbReference>
<evidence type="ECO:0000256" key="1">
    <source>
        <dbReference type="ARBA" id="ARBA00004141"/>
    </source>
</evidence>
<dbReference type="PIRSF" id="PIRSF006060">
    <property type="entry name" value="AA_transporter"/>
    <property type="match status" value="1"/>
</dbReference>
<gene>
    <name evidence="7" type="ORF">O3M35_012501</name>
</gene>
<evidence type="ECO:0000259" key="6">
    <source>
        <dbReference type="Pfam" id="PF13906"/>
    </source>
</evidence>
<feature type="transmembrane region" description="Helical" evidence="5">
    <location>
        <begin position="451"/>
        <end position="471"/>
    </location>
</feature>
<feature type="transmembrane region" description="Helical" evidence="5">
    <location>
        <begin position="508"/>
        <end position="529"/>
    </location>
</feature>
<accession>A0AAW1CWG4</accession>
<keyword evidence="4 5" id="KW-0472">Membrane</keyword>
<protein>
    <recommendedName>
        <fullName evidence="6">Cationic amino acid transporter C-terminal domain-containing protein</fullName>
    </recommendedName>
</protein>
<reference evidence="7 8" key="1">
    <citation type="submission" date="2022-12" db="EMBL/GenBank/DDBJ databases">
        <title>Chromosome-level genome assembly of true bugs.</title>
        <authorList>
            <person name="Ma L."/>
            <person name="Li H."/>
        </authorList>
    </citation>
    <scope>NUCLEOTIDE SEQUENCE [LARGE SCALE GENOMIC DNA]</scope>
    <source>
        <strain evidence="7">Lab_2022b</strain>
    </source>
</reference>
<evidence type="ECO:0000313" key="7">
    <source>
        <dbReference type="EMBL" id="KAK9501850.1"/>
    </source>
</evidence>
<comment type="caution">
    <text evidence="7">The sequence shown here is derived from an EMBL/GenBank/DDBJ whole genome shotgun (WGS) entry which is preliminary data.</text>
</comment>
<dbReference type="InterPro" id="IPR029485">
    <property type="entry name" value="CAT_C"/>
</dbReference>
<dbReference type="GO" id="GO:0061459">
    <property type="term" value="F:L-arginine transmembrane transporter activity"/>
    <property type="evidence" value="ECO:0007669"/>
    <property type="project" value="TreeGrafter"/>
</dbReference>
<feature type="domain" description="Cationic amino acid transporter C-terminal" evidence="6">
    <location>
        <begin position="508"/>
        <end position="558"/>
    </location>
</feature>
<evidence type="ECO:0000256" key="3">
    <source>
        <dbReference type="ARBA" id="ARBA00022989"/>
    </source>
</evidence>
<feature type="transmembrane region" description="Helical" evidence="5">
    <location>
        <begin position="354"/>
        <end position="375"/>
    </location>
</feature>
<keyword evidence="3 5" id="KW-1133">Transmembrane helix</keyword>
<feature type="transmembrane region" description="Helical" evidence="5">
    <location>
        <begin position="215"/>
        <end position="235"/>
    </location>
</feature>
<dbReference type="Pfam" id="PF13520">
    <property type="entry name" value="AA_permease_2"/>
    <property type="match status" value="1"/>
</dbReference>
<dbReference type="GO" id="GO:0015189">
    <property type="term" value="F:L-lysine transmembrane transporter activity"/>
    <property type="evidence" value="ECO:0007669"/>
    <property type="project" value="TreeGrafter"/>
</dbReference>
<feature type="transmembrane region" description="Helical" evidence="5">
    <location>
        <begin position="477"/>
        <end position="496"/>
    </location>
</feature>
<dbReference type="Proteomes" id="UP001461498">
    <property type="component" value="Unassembled WGS sequence"/>
</dbReference>
<name>A0AAW1CWG4_9HEMI</name>
<dbReference type="InterPro" id="IPR002293">
    <property type="entry name" value="AA/rel_permease1"/>
</dbReference>
<dbReference type="GO" id="GO:0097638">
    <property type="term" value="P:L-arginine import across plasma membrane"/>
    <property type="evidence" value="ECO:0007669"/>
    <property type="project" value="TreeGrafter"/>
</dbReference>
<dbReference type="PANTHER" id="PTHR43243:SF105">
    <property type="entry name" value="CATIONIC AMINO ACID TRANSPORTER C-TERMINAL DOMAIN-CONTAINING PROTEIN"/>
    <property type="match status" value="1"/>
</dbReference>
<feature type="transmembrane region" description="Helical" evidence="5">
    <location>
        <begin position="151"/>
        <end position="168"/>
    </location>
</feature>
<keyword evidence="2 5" id="KW-0812">Transmembrane</keyword>
<dbReference type="AlphaFoldDB" id="A0AAW1CWG4"/>
<dbReference type="GO" id="GO:0005886">
    <property type="term" value="C:plasma membrane"/>
    <property type="evidence" value="ECO:0007669"/>
    <property type="project" value="TreeGrafter"/>
</dbReference>
<proteinExistence type="predicted"/>
<dbReference type="PANTHER" id="PTHR43243">
    <property type="entry name" value="INNER MEMBRANE TRANSPORTER YGJI-RELATED"/>
    <property type="match status" value="1"/>
</dbReference>
<evidence type="ECO:0000313" key="8">
    <source>
        <dbReference type="Proteomes" id="UP001461498"/>
    </source>
</evidence>
<feature type="transmembrane region" description="Helical" evidence="5">
    <location>
        <begin position="302"/>
        <end position="333"/>
    </location>
</feature>
<feature type="transmembrane region" description="Helical" evidence="5">
    <location>
        <begin position="535"/>
        <end position="556"/>
    </location>
</feature>
<dbReference type="Pfam" id="PF13906">
    <property type="entry name" value="AA_permease_C"/>
    <property type="match status" value="1"/>
</dbReference>
<dbReference type="Gene3D" id="1.20.1740.10">
    <property type="entry name" value="Amino acid/polyamine transporter I"/>
    <property type="match status" value="2"/>
</dbReference>
<dbReference type="EMBL" id="JAPXFL010000009">
    <property type="protein sequence ID" value="KAK9501850.1"/>
    <property type="molecule type" value="Genomic_DNA"/>
</dbReference>
<keyword evidence="8" id="KW-1185">Reference proteome</keyword>
<feature type="transmembrane region" description="Helical" evidence="5">
    <location>
        <begin position="53"/>
        <end position="71"/>
    </location>
</feature>
<evidence type="ECO:0000256" key="4">
    <source>
        <dbReference type="ARBA" id="ARBA00023136"/>
    </source>
</evidence>
<sequence>MCRKKEFIYQEEGELKRVLNVFDLTFLGIGSMLGMGVYIMVGDLASKVGPAMVLSFIMAGIASTLSAMCYAEFAGRTPGTGSAYAYCYITIGEFIAFILGWNLCLEFVIGTACLARGMSGYVDSLFNGAIGHYLNTTLHMEVPYLSVYPDFFSFLLMIIFTAIIVAGVKESTTFNNIFVTINGITIIILIVVGFMHVHPKNWSLPSSPGGGVGGFMPYGFSSVMEGAATCFYAYTGFDTVATTGGEARNPQRTIPLALVLSISCAVVVYTLISTTFTLMWPYTDTNLIGNPPYPYVLDKLELYVIKWFVIVGATAAVTGCLLSSIFGMARIFYSIAYDGLIFKCLSKVNNYTRTPIRASVVSGFVTGIISILFSTEQLIDMTSLGTLMAYTMVAVCVLILRYEDKEMEMMPISLYTNQYQNYGVHNKLLNLPKASVKPNVLSSSIVKLSTYVISVVCICLCAIFAFAGNYLMSKEPAVVAIAVILAVLLIFFTIVIGRQPQSNIELSFKVYPVPLLPVICMIINIYLMLKLNYVTWIRFFVWLILGLLMYFCYGIWHSEEGKKGK</sequence>
<evidence type="ECO:0000256" key="5">
    <source>
        <dbReference type="SAM" id="Phobius"/>
    </source>
</evidence>
<feature type="transmembrane region" description="Helical" evidence="5">
    <location>
        <begin position="175"/>
        <end position="195"/>
    </location>
</feature>
<comment type="subcellular location">
    <subcellularLocation>
        <location evidence="1">Membrane</location>
        <topology evidence="1">Multi-pass membrane protein</topology>
    </subcellularLocation>
</comment>
<organism evidence="7 8">
    <name type="scientific">Rhynocoris fuscipes</name>
    <dbReference type="NCBI Taxonomy" id="488301"/>
    <lineage>
        <taxon>Eukaryota</taxon>
        <taxon>Metazoa</taxon>
        <taxon>Ecdysozoa</taxon>
        <taxon>Arthropoda</taxon>
        <taxon>Hexapoda</taxon>
        <taxon>Insecta</taxon>
        <taxon>Pterygota</taxon>
        <taxon>Neoptera</taxon>
        <taxon>Paraneoptera</taxon>
        <taxon>Hemiptera</taxon>
        <taxon>Heteroptera</taxon>
        <taxon>Panheteroptera</taxon>
        <taxon>Cimicomorpha</taxon>
        <taxon>Reduviidae</taxon>
        <taxon>Harpactorinae</taxon>
        <taxon>Harpactorini</taxon>
        <taxon>Rhynocoris</taxon>
    </lineage>
</organism>
<feature type="transmembrane region" description="Helical" evidence="5">
    <location>
        <begin position="83"/>
        <end position="101"/>
    </location>
</feature>
<evidence type="ECO:0000256" key="2">
    <source>
        <dbReference type="ARBA" id="ARBA00022692"/>
    </source>
</evidence>
<feature type="transmembrane region" description="Helical" evidence="5">
    <location>
        <begin position="381"/>
        <end position="400"/>
    </location>
</feature>